<evidence type="ECO:0000256" key="11">
    <source>
        <dbReference type="PROSITE-ProRule" id="PRU00221"/>
    </source>
</evidence>
<evidence type="ECO:0000256" key="9">
    <source>
        <dbReference type="ARBA" id="ARBA00023212"/>
    </source>
</evidence>
<dbReference type="PIRSF" id="PIRSF037647">
    <property type="entry name" value="Dynein_regulator_Lis1"/>
    <property type="match status" value="1"/>
</dbReference>
<dbReference type="InterPro" id="IPR019775">
    <property type="entry name" value="WD40_repeat_CS"/>
</dbReference>
<evidence type="ECO:0000256" key="7">
    <source>
        <dbReference type="ARBA" id="ARBA00022776"/>
    </source>
</evidence>
<keyword evidence="7" id="KW-0498">Mitosis</keyword>
<keyword evidence="4" id="KW-0132">Cell division</keyword>
<protein>
    <submittedName>
        <fullName evidence="13">Nuclear distribution protein PAC1</fullName>
    </submittedName>
</protein>
<evidence type="ECO:0000256" key="10">
    <source>
        <dbReference type="ARBA" id="ARBA00023306"/>
    </source>
</evidence>
<keyword evidence="2" id="KW-0963">Cytoplasm</keyword>
<accession>A0A9P7VRD0</accession>
<dbReference type="SUPFAM" id="SSF109925">
    <property type="entry name" value="Lissencephaly-1 protein (Lis-1, PAF-AH alpha) N-terminal domain"/>
    <property type="match status" value="1"/>
</dbReference>
<feature type="repeat" description="WD" evidence="11">
    <location>
        <begin position="152"/>
        <end position="193"/>
    </location>
</feature>
<dbReference type="PANTHER" id="PTHR19848:SF8">
    <property type="entry name" value="F-BOX AND WD REPEAT DOMAIN CONTAINING 7"/>
    <property type="match status" value="1"/>
</dbReference>
<organism evidence="13 14">
    <name type="scientific">Guyanagaster necrorhizus</name>
    <dbReference type="NCBI Taxonomy" id="856835"/>
    <lineage>
        <taxon>Eukaryota</taxon>
        <taxon>Fungi</taxon>
        <taxon>Dikarya</taxon>
        <taxon>Basidiomycota</taxon>
        <taxon>Agaricomycotina</taxon>
        <taxon>Agaricomycetes</taxon>
        <taxon>Agaricomycetidae</taxon>
        <taxon>Agaricales</taxon>
        <taxon>Marasmiineae</taxon>
        <taxon>Physalacriaceae</taxon>
        <taxon>Guyanagaster</taxon>
    </lineage>
</organism>
<dbReference type="PANTHER" id="PTHR19848">
    <property type="entry name" value="WD40 REPEAT PROTEIN"/>
    <property type="match status" value="1"/>
</dbReference>
<feature type="repeat" description="WD" evidence="11">
    <location>
        <begin position="372"/>
        <end position="413"/>
    </location>
</feature>
<dbReference type="SMART" id="SM00320">
    <property type="entry name" value="WD40"/>
    <property type="match status" value="7"/>
</dbReference>
<keyword evidence="14" id="KW-1185">Reference proteome</keyword>
<evidence type="ECO:0000256" key="3">
    <source>
        <dbReference type="ARBA" id="ARBA00022574"/>
    </source>
</evidence>
<feature type="repeat" description="WD" evidence="11">
    <location>
        <begin position="350"/>
        <end position="371"/>
    </location>
</feature>
<dbReference type="PROSITE" id="PS00678">
    <property type="entry name" value="WD_REPEATS_1"/>
    <property type="match status" value="2"/>
</dbReference>
<gene>
    <name evidence="13" type="ORF">BT62DRAFT_149914</name>
</gene>
<keyword evidence="5" id="KW-0493">Microtubule</keyword>
<dbReference type="Gene3D" id="1.20.960.30">
    <property type="match status" value="1"/>
</dbReference>
<reference evidence="13" key="1">
    <citation type="submission" date="2020-11" db="EMBL/GenBank/DDBJ databases">
        <title>Adaptations for nitrogen fixation in a non-lichenized fungal sporocarp promotes dispersal by wood-feeding termites.</title>
        <authorList>
            <consortium name="DOE Joint Genome Institute"/>
            <person name="Koch R.A."/>
            <person name="Yoon G."/>
            <person name="Arayal U."/>
            <person name="Lail K."/>
            <person name="Amirebrahimi M."/>
            <person name="Labutti K."/>
            <person name="Lipzen A."/>
            <person name="Riley R."/>
            <person name="Barry K."/>
            <person name="Henrissat B."/>
            <person name="Grigoriev I.V."/>
            <person name="Herr J.R."/>
            <person name="Aime M.C."/>
        </authorList>
    </citation>
    <scope>NUCLEOTIDE SEQUENCE</scope>
    <source>
        <strain evidence="13">MCA 3950</strain>
    </source>
</reference>
<dbReference type="SUPFAM" id="SSF50978">
    <property type="entry name" value="WD40 repeat-like"/>
    <property type="match status" value="1"/>
</dbReference>
<dbReference type="InterPro" id="IPR017252">
    <property type="entry name" value="Dynein_regulator_LIS1"/>
</dbReference>
<dbReference type="Pfam" id="PF00400">
    <property type="entry name" value="WD40"/>
    <property type="match status" value="6"/>
</dbReference>
<dbReference type="PROSITE" id="PS50082">
    <property type="entry name" value="WD_REPEATS_2"/>
    <property type="match status" value="5"/>
</dbReference>
<name>A0A9P7VRD0_9AGAR</name>
<dbReference type="Proteomes" id="UP000812287">
    <property type="component" value="Unassembled WGS sequence"/>
</dbReference>
<evidence type="ECO:0000256" key="1">
    <source>
        <dbReference type="ARBA" id="ARBA00022448"/>
    </source>
</evidence>
<dbReference type="InterPro" id="IPR001680">
    <property type="entry name" value="WD40_rpt"/>
</dbReference>
<dbReference type="Pfam" id="PF24951">
    <property type="entry name" value="LisH_PAC1"/>
    <property type="match status" value="1"/>
</dbReference>
<dbReference type="FunFam" id="1.20.960.30:FF:000002">
    <property type="entry name" value="Platelet-activating factor acetylhydrolase ib"/>
    <property type="match status" value="1"/>
</dbReference>
<evidence type="ECO:0000313" key="14">
    <source>
        <dbReference type="Proteomes" id="UP000812287"/>
    </source>
</evidence>
<dbReference type="InterPro" id="IPR037190">
    <property type="entry name" value="LIS1_N"/>
</dbReference>
<dbReference type="Gene3D" id="2.130.10.10">
    <property type="entry name" value="YVTN repeat-like/Quinoprotein amine dehydrogenase"/>
    <property type="match status" value="1"/>
</dbReference>
<dbReference type="InterPro" id="IPR020472">
    <property type="entry name" value="WD40_PAC1"/>
</dbReference>
<dbReference type="EMBL" id="MU250535">
    <property type="protein sequence ID" value="KAG7446041.1"/>
    <property type="molecule type" value="Genomic_DNA"/>
</dbReference>
<evidence type="ECO:0000256" key="2">
    <source>
        <dbReference type="ARBA" id="ARBA00022490"/>
    </source>
</evidence>
<dbReference type="GeneID" id="66102155"/>
<keyword evidence="10" id="KW-0131">Cell cycle</keyword>
<dbReference type="PROSITE" id="PS50896">
    <property type="entry name" value="LISH"/>
    <property type="match status" value="1"/>
</dbReference>
<comment type="caution">
    <text evidence="13">The sequence shown here is derived from an EMBL/GenBank/DDBJ whole genome shotgun (WGS) entry which is preliminary data.</text>
</comment>
<keyword evidence="1" id="KW-0813">Transport</keyword>
<evidence type="ECO:0000256" key="4">
    <source>
        <dbReference type="ARBA" id="ARBA00022618"/>
    </source>
</evidence>
<dbReference type="RefSeq" id="XP_043039541.1">
    <property type="nucleotide sequence ID" value="XM_043179860.1"/>
</dbReference>
<dbReference type="InterPro" id="IPR056795">
    <property type="entry name" value="PAC1-like_LisH-like_dom"/>
</dbReference>
<sequence>MASTLSERQRDDLHKSILDYLNTAGFSKTVDQFKQELPSDFRFDLGQNSSGLLVKKWTSVIRMQKKIMDLESRLAQALEDSAHIAHLPNGSARRYDADWLPTSSSAKHTLTGHRDSVNAVAFHPLYSVLATASDDCSVKIWDWETGELERTLKAHTKRVSDCQFNSNGTMLVTCSYDLFIKLWNIDNDYQNSATLRGHEHSISSARFLPGDDRIVSSSRDHTLRIWEVSTTYPRFDLKYHYWPREMVQAQMLTLFSRHCIKVISPHDDWIRCAVPSTDGRYIITCSADHTAKIVDTTSGDVKTEFRGHDNVVEAAQLCPPHAVAAIRELVALKAPQGAQATAQASIVFAVTAARDKTVKIWDAIRGQCLHTLIGHDDWVRSIVFHPNGQHLLTASDDHSFRIWDLKTGRCTRKIEAHERFVTAMSWGRQVVSTQTSDQADPNAPPALVNVIATCSSDQTVKIWVPQR</sequence>
<dbReference type="GO" id="GO:0005874">
    <property type="term" value="C:microtubule"/>
    <property type="evidence" value="ECO:0007669"/>
    <property type="project" value="UniProtKB-KW"/>
</dbReference>
<dbReference type="PROSITE" id="PS50294">
    <property type="entry name" value="WD_REPEATS_REGION"/>
    <property type="match status" value="4"/>
</dbReference>
<evidence type="ECO:0000256" key="8">
    <source>
        <dbReference type="ARBA" id="ARBA00023054"/>
    </source>
</evidence>
<dbReference type="InterPro" id="IPR006594">
    <property type="entry name" value="LisH"/>
</dbReference>
<feature type="domain" description="PAC1-like LisH-like dimerisation" evidence="12">
    <location>
        <begin position="7"/>
        <end position="39"/>
    </location>
</feature>
<dbReference type="InterPro" id="IPR036322">
    <property type="entry name" value="WD40_repeat_dom_sf"/>
</dbReference>
<dbReference type="GO" id="GO:0051301">
    <property type="term" value="P:cell division"/>
    <property type="evidence" value="ECO:0007669"/>
    <property type="project" value="UniProtKB-KW"/>
</dbReference>
<dbReference type="InterPro" id="IPR015943">
    <property type="entry name" value="WD40/YVTN_repeat-like_dom_sf"/>
</dbReference>
<evidence type="ECO:0000313" key="13">
    <source>
        <dbReference type="EMBL" id="KAG7446041.1"/>
    </source>
</evidence>
<evidence type="ECO:0000256" key="6">
    <source>
        <dbReference type="ARBA" id="ARBA00022737"/>
    </source>
</evidence>
<keyword evidence="9" id="KW-0206">Cytoskeleton</keyword>
<keyword evidence="6" id="KW-0677">Repeat</keyword>
<evidence type="ECO:0000259" key="12">
    <source>
        <dbReference type="Pfam" id="PF24951"/>
    </source>
</evidence>
<proteinExistence type="predicted"/>
<dbReference type="AlphaFoldDB" id="A0A9P7VRD0"/>
<keyword evidence="3 11" id="KW-0853">WD repeat</keyword>
<evidence type="ECO:0000256" key="5">
    <source>
        <dbReference type="ARBA" id="ARBA00022701"/>
    </source>
</evidence>
<dbReference type="CDD" id="cd00200">
    <property type="entry name" value="WD40"/>
    <property type="match status" value="1"/>
</dbReference>
<feature type="repeat" description="WD" evidence="11">
    <location>
        <begin position="110"/>
        <end position="151"/>
    </location>
</feature>
<dbReference type="PRINTS" id="PR00320">
    <property type="entry name" value="GPROTEINBRPT"/>
</dbReference>
<feature type="repeat" description="WD" evidence="11">
    <location>
        <begin position="195"/>
        <end position="230"/>
    </location>
</feature>
<keyword evidence="8" id="KW-0175">Coiled coil</keyword>
<dbReference type="OrthoDB" id="10264588at2759"/>